<feature type="transmembrane region" description="Helical" evidence="6">
    <location>
        <begin position="222"/>
        <end position="240"/>
    </location>
</feature>
<keyword evidence="3" id="KW-0378">Hydrolase</keyword>
<dbReference type="EMBL" id="JBHSBU010000001">
    <property type="protein sequence ID" value="MFC4159245.1"/>
    <property type="molecule type" value="Genomic_DNA"/>
</dbReference>
<reference evidence="8" key="1">
    <citation type="journal article" date="2019" name="Int. J. Syst. Evol. Microbiol.">
        <title>The Global Catalogue of Microorganisms (GCM) 10K type strain sequencing project: providing services to taxonomists for standard genome sequencing and annotation.</title>
        <authorList>
            <consortium name="The Broad Institute Genomics Platform"/>
            <consortium name="The Broad Institute Genome Sequencing Center for Infectious Disease"/>
            <person name="Wu L."/>
            <person name="Ma J."/>
        </authorList>
    </citation>
    <scope>NUCLEOTIDE SEQUENCE [LARGE SCALE GENOMIC DNA]</scope>
    <source>
        <strain evidence="8">LMG 29894</strain>
    </source>
</reference>
<evidence type="ECO:0000313" key="8">
    <source>
        <dbReference type="Proteomes" id="UP001595791"/>
    </source>
</evidence>
<evidence type="ECO:0000256" key="1">
    <source>
        <dbReference type="ARBA" id="ARBA00004141"/>
    </source>
</evidence>
<accession>A0ABV8MPU8</accession>
<keyword evidence="4 6" id="KW-1133">Transmembrane helix</keyword>
<keyword evidence="8" id="KW-1185">Reference proteome</keyword>
<feature type="transmembrane region" description="Helical" evidence="6">
    <location>
        <begin position="80"/>
        <end position="101"/>
    </location>
</feature>
<keyword evidence="5 6" id="KW-0472">Membrane</keyword>
<gene>
    <name evidence="7" type="ORF">ACFOW7_07730</name>
</gene>
<dbReference type="InterPro" id="IPR008901">
    <property type="entry name" value="ACER"/>
</dbReference>
<evidence type="ECO:0000256" key="3">
    <source>
        <dbReference type="ARBA" id="ARBA00022801"/>
    </source>
</evidence>
<dbReference type="PANTHER" id="PTHR34368">
    <property type="entry name" value="OS01G0962200 PROTEIN"/>
    <property type="match status" value="1"/>
</dbReference>
<feature type="transmembrane region" description="Helical" evidence="6">
    <location>
        <begin position="113"/>
        <end position="131"/>
    </location>
</feature>
<sequence length="250" mass="27915">MSHLRSHRLPLFVGVLVLIVLLFHGPIVQPTNYHDFADDRRWLGIDHAADVLSNLGFLLLGAWGIHHLRRTGQAEQAGDLACRLFCVALLLTGLGSIWYHLAPDNQRLIWDRLPIAFACAMLLAATLGRRLDVAGSRLLTSLLTLLAVATVVWWRLSDDLRPYLLLQLTPLWLIPLWLWQQRAPAAEQATFGAAVLLYVAAKLVEVYDHALFESLKVVSGHTLKHLIATIAAALIVRQAVRAHRQRHVSA</sequence>
<keyword evidence="2 6" id="KW-0812">Transmembrane</keyword>
<dbReference type="Proteomes" id="UP001595791">
    <property type="component" value="Unassembled WGS sequence"/>
</dbReference>
<evidence type="ECO:0000256" key="4">
    <source>
        <dbReference type="ARBA" id="ARBA00022989"/>
    </source>
</evidence>
<comment type="caution">
    <text evidence="7">The sequence shown here is derived from an EMBL/GenBank/DDBJ whole genome shotgun (WGS) entry which is preliminary data.</text>
</comment>
<dbReference type="PANTHER" id="PTHR34368:SF1">
    <property type="entry name" value="OS01G0962200 PROTEIN"/>
    <property type="match status" value="1"/>
</dbReference>
<evidence type="ECO:0000256" key="6">
    <source>
        <dbReference type="SAM" id="Phobius"/>
    </source>
</evidence>
<evidence type="ECO:0000256" key="5">
    <source>
        <dbReference type="ARBA" id="ARBA00023136"/>
    </source>
</evidence>
<protein>
    <submittedName>
        <fullName evidence="7">Ceramidase domain-containing protein</fullName>
    </submittedName>
</protein>
<organism evidence="7 8">
    <name type="scientific">Chitinimonas lacunae</name>
    <dbReference type="NCBI Taxonomy" id="1963018"/>
    <lineage>
        <taxon>Bacteria</taxon>
        <taxon>Pseudomonadati</taxon>
        <taxon>Pseudomonadota</taxon>
        <taxon>Betaproteobacteria</taxon>
        <taxon>Neisseriales</taxon>
        <taxon>Chitinibacteraceae</taxon>
        <taxon>Chitinimonas</taxon>
    </lineage>
</organism>
<dbReference type="Pfam" id="PF05875">
    <property type="entry name" value="Ceramidase"/>
    <property type="match status" value="1"/>
</dbReference>
<feature type="transmembrane region" description="Helical" evidence="6">
    <location>
        <begin position="138"/>
        <end position="156"/>
    </location>
</feature>
<feature type="transmembrane region" description="Helical" evidence="6">
    <location>
        <begin position="48"/>
        <end position="68"/>
    </location>
</feature>
<name>A0ABV8MPU8_9NEIS</name>
<proteinExistence type="predicted"/>
<dbReference type="RefSeq" id="WP_378162798.1">
    <property type="nucleotide sequence ID" value="NZ_JBHSBU010000001.1"/>
</dbReference>
<feature type="transmembrane region" description="Helical" evidence="6">
    <location>
        <begin position="9"/>
        <end position="28"/>
    </location>
</feature>
<evidence type="ECO:0000313" key="7">
    <source>
        <dbReference type="EMBL" id="MFC4159245.1"/>
    </source>
</evidence>
<evidence type="ECO:0000256" key="2">
    <source>
        <dbReference type="ARBA" id="ARBA00022692"/>
    </source>
</evidence>
<comment type="subcellular location">
    <subcellularLocation>
        <location evidence="1">Membrane</location>
        <topology evidence="1">Multi-pass membrane protein</topology>
    </subcellularLocation>
</comment>